<organism evidence="1 2">
    <name type="scientific">Portunus trituberculatus</name>
    <name type="common">Swimming crab</name>
    <name type="synonym">Neptunus trituberculatus</name>
    <dbReference type="NCBI Taxonomy" id="210409"/>
    <lineage>
        <taxon>Eukaryota</taxon>
        <taxon>Metazoa</taxon>
        <taxon>Ecdysozoa</taxon>
        <taxon>Arthropoda</taxon>
        <taxon>Crustacea</taxon>
        <taxon>Multicrustacea</taxon>
        <taxon>Malacostraca</taxon>
        <taxon>Eumalacostraca</taxon>
        <taxon>Eucarida</taxon>
        <taxon>Decapoda</taxon>
        <taxon>Pleocyemata</taxon>
        <taxon>Brachyura</taxon>
        <taxon>Eubrachyura</taxon>
        <taxon>Portunoidea</taxon>
        <taxon>Portunidae</taxon>
        <taxon>Portuninae</taxon>
        <taxon>Portunus</taxon>
    </lineage>
</organism>
<dbReference type="EMBL" id="VSRR010025280">
    <property type="protein sequence ID" value="MPC66788.1"/>
    <property type="molecule type" value="Genomic_DNA"/>
</dbReference>
<name>A0A5B7HD10_PORTR</name>
<accession>A0A5B7HD10</accession>
<keyword evidence="2" id="KW-1185">Reference proteome</keyword>
<comment type="caution">
    <text evidence="1">The sequence shown here is derived from an EMBL/GenBank/DDBJ whole genome shotgun (WGS) entry which is preliminary data.</text>
</comment>
<dbReference type="AlphaFoldDB" id="A0A5B7HD10"/>
<evidence type="ECO:0000313" key="2">
    <source>
        <dbReference type="Proteomes" id="UP000324222"/>
    </source>
</evidence>
<protein>
    <submittedName>
        <fullName evidence="1">Uncharacterized protein</fullName>
    </submittedName>
</protein>
<gene>
    <name evidence="1" type="ORF">E2C01_060941</name>
</gene>
<reference evidence="1 2" key="1">
    <citation type="submission" date="2019-05" db="EMBL/GenBank/DDBJ databases">
        <title>Another draft genome of Portunus trituberculatus and its Hox gene families provides insights of decapod evolution.</title>
        <authorList>
            <person name="Jeong J.-H."/>
            <person name="Song I."/>
            <person name="Kim S."/>
            <person name="Choi T."/>
            <person name="Kim D."/>
            <person name="Ryu S."/>
            <person name="Kim W."/>
        </authorList>
    </citation>
    <scope>NUCLEOTIDE SEQUENCE [LARGE SCALE GENOMIC DNA]</scope>
    <source>
        <tissue evidence="1">Muscle</tissue>
    </source>
</reference>
<dbReference type="Proteomes" id="UP000324222">
    <property type="component" value="Unassembled WGS sequence"/>
</dbReference>
<sequence length="96" mass="10798">MLGEFTVSQGVRVLLQGPLSEDLKLVALRDTNGRVKSVSPEHDSSIACYVHHHYHHHYPRQQDLHGALKGISPPSVSMPVSIRRGDIRDEMVKLYC</sequence>
<evidence type="ECO:0000313" key="1">
    <source>
        <dbReference type="EMBL" id="MPC66788.1"/>
    </source>
</evidence>
<proteinExistence type="predicted"/>